<dbReference type="PANTHER" id="PTHR43130">
    <property type="entry name" value="ARAC-FAMILY TRANSCRIPTIONAL REGULATOR"/>
    <property type="match status" value="1"/>
</dbReference>
<evidence type="ECO:0000256" key="1">
    <source>
        <dbReference type="ARBA" id="ARBA00023015"/>
    </source>
</evidence>
<sequence>MPHLYKILPTGRMLRHMLRNVAVLALPDVAVFELGVLCELFGYDRTAEGLPGYDFAVCSADGDPVTTHAGFDIAVHHDLSRLDEADLIAIGPYGFREWQPAPEVIGALRRAHERGAWVMSVCTGAFALGAAGLLDGRRCTTHWLHTARLAERFPTAKIDPDVLYVQDGKILTSAGTAASVDAGLHLVRQEHGSAVATMLARRMVVPPHREGGQAQYIETPLQPIQCETLQPVLTQVLGSLDQPHTVETMADLAHMAPRTFARKFRGETGATPHDWLTGQRLLLARRLLEDSDLGVEAIAGRTGFGSAATLRHHFAQRLSTTPQAYRGTFRSQPV</sequence>
<comment type="caution">
    <text evidence="5">The sequence shown here is derived from an EMBL/GenBank/DDBJ whole genome shotgun (WGS) entry which is preliminary data.</text>
</comment>
<dbReference type="CDD" id="cd03137">
    <property type="entry name" value="GATase1_AraC_1"/>
    <property type="match status" value="1"/>
</dbReference>
<dbReference type="InterPro" id="IPR029062">
    <property type="entry name" value="Class_I_gatase-like"/>
</dbReference>
<accession>A0A919IY37</accession>
<evidence type="ECO:0000313" key="6">
    <source>
        <dbReference type="Proteomes" id="UP000598174"/>
    </source>
</evidence>
<organism evidence="5 6">
    <name type="scientific">Paractinoplanes ferrugineus</name>
    <dbReference type="NCBI Taxonomy" id="113564"/>
    <lineage>
        <taxon>Bacteria</taxon>
        <taxon>Bacillati</taxon>
        <taxon>Actinomycetota</taxon>
        <taxon>Actinomycetes</taxon>
        <taxon>Micromonosporales</taxon>
        <taxon>Micromonosporaceae</taxon>
        <taxon>Paractinoplanes</taxon>
    </lineage>
</organism>
<evidence type="ECO:0000256" key="2">
    <source>
        <dbReference type="ARBA" id="ARBA00023163"/>
    </source>
</evidence>
<dbReference type="InterPro" id="IPR018060">
    <property type="entry name" value="HTH_AraC"/>
</dbReference>
<dbReference type="Pfam" id="PF01965">
    <property type="entry name" value="DJ-1_PfpI"/>
    <property type="match status" value="1"/>
</dbReference>
<dbReference type="SUPFAM" id="SSF52317">
    <property type="entry name" value="Class I glutamine amidotransferase-like"/>
    <property type="match status" value="1"/>
</dbReference>
<dbReference type="SUPFAM" id="SSF46689">
    <property type="entry name" value="Homeodomain-like"/>
    <property type="match status" value="2"/>
</dbReference>
<dbReference type="AlphaFoldDB" id="A0A919IY37"/>
<name>A0A919IY37_9ACTN</name>
<dbReference type="SMART" id="SM00342">
    <property type="entry name" value="HTH_ARAC"/>
    <property type="match status" value="1"/>
</dbReference>
<dbReference type="GO" id="GO:0003700">
    <property type="term" value="F:DNA-binding transcription factor activity"/>
    <property type="evidence" value="ECO:0007669"/>
    <property type="project" value="InterPro"/>
</dbReference>
<proteinExistence type="predicted"/>
<dbReference type="InterPro" id="IPR009057">
    <property type="entry name" value="Homeodomain-like_sf"/>
</dbReference>
<feature type="transmembrane region" description="Helical" evidence="3">
    <location>
        <begin position="21"/>
        <end position="43"/>
    </location>
</feature>
<keyword evidence="1" id="KW-0805">Transcription regulation</keyword>
<keyword evidence="6" id="KW-1185">Reference proteome</keyword>
<dbReference type="Pfam" id="PF12833">
    <property type="entry name" value="HTH_18"/>
    <property type="match status" value="1"/>
</dbReference>
<dbReference type="PROSITE" id="PS01124">
    <property type="entry name" value="HTH_ARAC_FAMILY_2"/>
    <property type="match status" value="1"/>
</dbReference>
<evidence type="ECO:0000313" key="5">
    <source>
        <dbReference type="EMBL" id="GIE09418.1"/>
    </source>
</evidence>
<feature type="domain" description="HTH araC/xylS-type" evidence="4">
    <location>
        <begin position="230"/>
        <end position="328"/>
    </location>
</feature>
<dbReference type="Proteomes" id="UP000598174">
    <property type="component" value="Unassembled WGS sequence"/>
</dbReference>
<keyword evidence="3" id="KW-0812">Transmembrane</keyword>
<keyword evidence="3" id="KW-1133">Transmembrane helix</keyword>
<protein>
    <submittedName>
        <fullName evidence="5">AraC family transcriptional regulator</fullName>
    </submittedName>
</protein>
<dbReference type="InterPro" id="IPR002818">
    <property type="entry name" value="DJ-1/PfpI"/>
</dbReference>
<evidence type="ECO:0000259" key="4">
    <source>
        <dbReference type="PROSITE" id="PS01124"/>
    </source>
</evidence>
<dbReference type="EMBL" id="BOMM01000008">
    <property type="protein sequence ID" value="GIE09418.1"/>
    <property type="molecule type" value="Genomic_DNA"/>
</dbReference>
<dbReference type="Gene3D" id="3.40.50.880">
    <property type="match status" value="1"/>
</dbReference>
<dbReference type="Gene3D" id="1.10.10.60">
    <property type="entry name" value="Homeodomain-like"/>
    <property type="match status" value="1"/>
</dbReference>
<keyword evidence="2" id="KW-0804">Transcription</keyword>
<dbReference type="InterPro" id="IPR052158">
    <property type="entry name" value="INH-QAR"/>
</dbReference>
<dbReference type="GO" id="GO:0043565">
    <property type="term" value="F:sequence-specific DNA binding"/>
    <property type="evidence" value="ECO:0007669"/>
    <property type="project" value="InterPro"/>
</dbReference>
<keyword evidence="3" id="KW-0472">Membrane</keyword>
<gene>
    <name evidence="5" type="ORF">Afe05nite_12580</name>
</gene>
<reference evidence="5" key="1">
    <citation type="submission" date="2021-01" db="EMBL/GenBank/DDBJ databases">
        <title>Whole genome shotgun sequence of Actinoplanes ferrugineus NBRC 15555.</title>
        <authorList>
            <person name="Komaki H."/>
            <person name="Tamura T."/>
        </authorList>
    </citation>
    <scope>NUCLEOTIDE SEQUENCE</scope>
    <source>
        <strain evidence="5">NBRC 15555</strain>
    </source>
</reference>
<evidence type="ECO:0000256" key="3">
    <source>
        <dbReference type="SAM" id="Phobius"/>
    </source>
</evidence>
<dbReference type="PANTHER" id="PTHR43130:SF3">
    <property type="entry name" value="HTH-TYPE TRANSCRIPTIONAL REGULATOR RV1931C"/>
    <property type="match status" value="1"/>
</dbReference>